<sequence>MRFDYARNRAAVGTFRDRRSAFWPPSGGYQLACLDLAAETPDLGGGLLAGLATLKSAVDAEWHHAKDAAAAPAGRPGAPAPEGARRFHTPALVASAMRDVAKHLPRDADRRALRLRADAVEHGYPVQALRELAELREDVTLVAGHIGTWSGKDPGGLPTAFACRRDDAGQEFVAAALAERDRVEPYLRSLMVDLRLGDLPAFAATRLFFMAGEGNLHPKHIAYFLPEDEGVKESPYKKTYYFRNTHRAVLDAVSAPLSARYVRVGDGFDPAADRFAGIPVLGVLSHEFGHFVHRPATDFDPLWRDDHWIVGVLQETAADVFGVLVLAEVWAARLGIDKADVVAYYLAECLRYVDRGLGTFPDSDGMFLQLSYLTRLGALTPEGPVLTGEPDVVIAGLRSLARVLAEVLLLPDPAPALAFHAAYGPADPGPLAPLVEELRHRPMQSVEYVQEHLHVR</sequence>
<comment type="caution">
    <text evidence="1">The sequence shown here is derived from an EMBL/GenBank/DDBJ whole genome shotgun (WGS) entry which is preliminary data.</text>
</comment>
<proteinExistence type="predicted"/>
<keyword evidence="2" id="KW-1185">Reference proteome</keyword>
<dbReference type="RefSeq" id="WP_344473071.1">
    <property type="nucleotide sequence ID" value="NZ_BAAAQX010000004.1"/>
</dbReference>
<dbReference type="Proteomes" id="UP001499843">
    <property type="component" value="Unassembled WGS sequence"/>
</dbReference>
<organism evidence="1 2">
    <name type="scientific">Nonomuraea monospora</name>
    <dbReference type="NCBI Taxonomy" id="568818"/>
    <lineage>
        <taxon>Bacteria</taxon>
        <taxon>Bacillati</taxon>
        <taxon>Actinomycetota</taxon>
        <taxon>Actinomycetes</taxon>
        <taxon>Streptosporangiales</taxon>
        <taxon>Streptosporangiaceae</taxon>
        <taxon>Nonomuraea</taxon>
    </lineage>
</organism>
<accession>A0ABN3CBF1</accession>
<protein>
    <submittedName>
        <fullName evidence="1">Uncharacterized protein</fullName>
    </submittedName>
</protein>
<dbReference type="EMBL" id="BAAAQX010000004">
    <property type="protein sequence ID" value="GAA2206662.1"/>
    <property type="molecule type" value="Genomic_DNA"/>
</dbReference>
<reference evidence="1 2" key="1">
    <citation type="journal article" date="2019" name="Int. J. Syst. Evol. Microbiol.">
        <title>The Global Catalogue of Microorganisms (GCM) 10K type strain sequencing project: providing services to taxonomists for standard genome sequencing and annotation.</title>
        <authorList>
            <consortium name="The Broad Institute Genomics Platform"/>
            <consortium name="The Broad Institute Genome Sequencing Center for Infectious Disease"/>
            <person name="Wu L."/>
            <person name="Ma J."/>
        </authorList>
    </citation>
    <scope>NUCLEOTIDE SEQUENCE [LARGE SCALE GENOMIC DNA]</scope>
    <source>
        <strain evidence="1 2">JCM 16114</strain>
    </source>
</reference>
<name>A0ABN3CBF1_9ACTN</name>
<gene>
    <name evidence="1" type="ORF">GCM10009850_021200</name>
</gene>
<evidence type="ECO:0000313" key="1">
    <source>
        <dbReference type="EMBL" id="GAA2206662.1"/>
    </source>
</evidence>
<evidence type="ECO:0000313" key="2">
    <source>
        <dbReference type="Proteomes" id="UP001499843"/>
    </source>
</evidence>